<gene>
    <name evidence="3" type="ORF">FHR98_001680</name>
</gene>
<dbReference type="PANTHER" id="PTHR42818">
    <property type="entry name" value="SULFOPYRUVATE DECARBOXYLASE SUBUNIT ALPHA"/>
    <property type="match status" value="1"/>
</dbReference>
<evidence type="ECO:0000256" key="2">
    <source>
        <dbReference type="ARBA" id="ARBA00023239"/>
    </source>
</evidence>
<dbReference type="PANTHER" id="PTHR42818:SF1">
    <property type="entry name" value="SULFOPYRUVATE DECARBOXYLASE"/>
    <property type="match status" value="1"/>
</dbReference>
<dbReference type="AlphaFoldDB" id="A0A839SWR9"/>
<dbReference type="Proteomes" id="UP000581135">
    <property type="component" value="Unassembled WGS sequence"/>
</dbReference>
<evidence type="ECO:0000256" key="1">
    <source>
        <dbReference type="ARBA" id="ARBA00022793"/>
    </source>
</evidence>
<keyword evidence="2" id="KW-0456">Lyase</keyword>
<proteinExistence type="predicted"/>
<dbReference type="RefSeq" id="WP_183416227.1">
    <property type="nucleotide sequence ID" value="NZ_JACHXA010000004.1"/>
</dbReference>
<evidence type="ECO:0000313" key="3">
    <source>
        <dbReference type="EMBL" id="MBB3065393.1"/>
    </source>
</evidence>
<name>A0A839SWR9_9PROT</name>
<keyword evidence="4" id="KW-1185">Reference proteome</keyword>
<sequence length="174" mass="18702">MSDADRGINWPQEIYASFKAWDIRQVGYVPDAGHKQLIAACLDDPEITTSVLTTEEEGVGLLAGADLGGQRGALLMQSSGVGNCINTFSLLSLCGFPFLALVTMRGEWGEVNAWQMPMGQATPKVLGEMGFLVLRADQATEVAETLQSALALVFEGKQRVAVLLGQRLLGAKRF</sequence>
<accession>A0A839SWR9</accession>
<reference evidence="3 4" key="1">
    <citation type="submission" date="2020-08" db="EMBL/GenBank/DDBJ databases">
        <title>Genomic Encyclopedia of Type Strains, Phase III (KMG-III): the genomes of soil and plant-associated and newly described type strains.</title>
        <authorList>
            <person name="Whitman W."/>
        </authorList>
    </citation>
    <scope>NUCLEOTIDE SEQUENCE [LARGE SCALE GENOMIC DNA]</scope>
    <source>
        <strain evidence="3 4">CECT 8803</strain>
    </source>
</reference>
<dbReference type="GO" id="GO:0016831">
    <property type="term" value="F:carboxy-lyase activity"/>
    <property type="evidence" value="ECO:0007669"/>
    <property type="project" value="UniProtKB-KW"/>
</dbReference>
<protein>
    <submittedName>
        <fullName evidence="3">Sulfopyruvate decarboxylase alpha subunit</fullName>
    </submittedName>
</protein>
<keyword evidence="3" id="KW-0670">Pyruvate</keyword>
<evidence type="ECO:0000313" key="4">
    <source>
        <dbReference type="Proteomes" id="UP000581135"/>
    </source>
</evidence>
<dbReference type="SUPFAM" id="SSF52518">
    <property type="entry name" value="Thiamin diphosphate-binding fold (THDP-binding)"/>
    <property type="match status" value="1"/>
</dbReference>
<keyword evidence="1" id="KW-0210">Decarboxylase</keyword>
<organism evidence="3 4">
    <name type="scientific">Limibacillus halophilus</name>
    <dbReference type="NCBI Taxonomy" id="1579333"/>
    <lineage>
        <taxon>Bacteria</taxon>
        <taxon>Pseudomonadati</taxon>
        <taxon>Pseudomonadota</taxon>
        <taxon>Alphaproteobacteria</taxon>
        <taxon>Rhodospirillales</taxon>
        <taxon>Rhodovibrionaceae</taxon>
        <taxon>Limibacillus</taxon>
    </lineage>
</organism>
<comment type="caution">
    <text evidence="3">The sequence shown here is derived from an EMBL/GenBank/DDBJ whole genome shotgun (WGS) entry which is preliminary data.</text>
</comment>
<dbReference type="EMBL" id="JACHXA010000004">
    <property type="protein sequence ID" value="MBB3065393.1"/>
    <property type="molecule type" value="Genomic_DNA"/>
</dbReference>
<dbReference type="Gene3D" id="3.40.50.970">
    <property type="match status" value="1"/>
</dbReference>
<dbReference type="InterPro" id="IPR051818">
    <property type="entry name" value="TPP_dependent_decarboxylase"/>
</dbReference>
<dbReference type="InterPro" id="IPR029061">
    <property type="entry name" value="THDP-binding"/>
</dbReference>